<dbReference type="EMBL" id="LT607752">
    <property type="protein sequence ID" value="SCG45928.1"/>
    <property type="molecule type" value="Genomic_DNA"/>
</dbReference>
<evidence type="ECO:0000313" key="2">
    <source>
        <dbReference type="Proteomes" id="UP000198226"/>
    </source>
</evidence>
<gene>
    <name evidence="1" type="ORF">GA0070623_1304</name>
</gene>
<proteinExistence type="predicted"/>
<dbReference type="PANTHER" id="PTHR47691">
    <property type="entry name" value="REGULATOR-RELATED"/>
    <property type="match status" value="1"/>
</dbReference>
<reference evidence="2" key="1">
    <citation type="submission" date="2016-06" db="EMBL/GenBank/DDBJ databases">
        <authorList>
            <person name="Varghese N."/>
            <person name="Submissions Spin"/>
        </authorList>
    </citation>
    <scope>NUCLEOTIDE SEQUENCE [LARGE SCALE GENOMIC DNA]</scope>
    <source>
        <strain evidence="2">DSM 44983</strain>
    </source>
</reference>
<evidence type="ECO:0000313" key="1">
    <source>
        <dbReference type="EMBL" id="SCG45928.1"/>
    </source>
</evidence>
<protein>
    <submittedName>
        <fullName evidence="1">Tetratricopeptide repeat-containing protein</fullName>
    </submittedName>
</protein>
<dbReference type="SUPFAM" id="SSF48452">
    <property type="entry name" value="TPR-like"/>
    <property type="match status" value="1"/>
</dbReference>
<organism evidence="1 2">
    <name type="scientific">Micromonospora rifamycinica</name>
    <dbReference type="NCBI Taxonomy" id="291594"/>
    <lineage>
        <taxon>Bacteria</taxon>
        <taxon>Bacillati</taxon>
        <taxon>Actinomycetota</taxon>
        <taxon>Actinomycetes</taxon>
        <taxon>Micromonosporales</taxon>
        <taxon>Micromonosporaceae</taxon>
        <taxon>Micromonospora</taxon>
    </lineage>
</organism>
<dbReference type="Proteomes" id="UP000198226">
    <property type="component" value="Chromosome I"/>
</dbReference>
<dbReference type="PANTHER" id="PTHR47691:SF3">
    <property type="entry name" value="HTH-TYPE TRANSCRIPTIONAL REGULATOR RV0890C-RELATED"/>
    <property type="match status" value="1"/>
</dbReference>
<accession>A0A109IJT6</accession>
<name>A0A109IJT6_9ACTN</name>
<sequence length="843" mass="91218">MIPGRWWRPAPRNPPHQAITDRTDPFLPTGYVVSHTGPVWAEPFSVGISGYFHGNVFIGSPAYRLTGAGGGVPRAVESLRLSELLDPRHRVVPFVGREDEQRSLWRWLDPPHAGLRSVRLMYAPGGQGKTRLADRVGATAQEAGWTVLHASCEPLTPEPRSGPSGGSDNDGALLVVVDYADRWPAGALPSLLTDPLLHGGGQVRVLLLARSPGYWWAGLRSWLTGVGMPADEFPLPPLAADPQARRRLFRVAVDRFASLLPDARPAEVVVPRLTDPAYGTALAVQLAALVAVDVSRLAGSTAPSSLVDLYGHLIGRETAHWQKLRRAGVTTSPTQQLDLAVVTATLAGPVADDAAGEILRCAGAEPTTIRALLTDHTACYPSYDQESVLEPLRPDRWGEAYLALAVAGHDWWSRHPPRSWAAGVARALLRAADLEPATAAGVRARALTVLSEVATEWRHVATRVLLPALRADPALATAAGGAVLATIVDLPDMDVELLAAIEPHLPPGRHSDFDLVARRITGRLVEYRLPRCGDDAERARLHIDYGRRLARAGDRHAAQAALDRAVAAAEAARAADPGPTTAVLLAWALHLRGHRLAAVNRSAEALASVERAVEILDFLAGDDPAYRFRLAETLDNLGIRLAEVGRHPEAEVAARRSVKLFSADAPSPAGEVGRAAALTNLSAIKAHQGRADSALRTARRAARLWRRLSDEQPAVYLPELALTLNTLGLRYAESGRLEEAVKATAESEEIYRELVDCNPVVFELDLAAVLANLSGHLWRLNRRAEALRTHAEAERIFTRWGGADPEVFSPHLREVRQNLARMVAEQTPVYLYRWEPGAGSFGS</sequence>
<dbReference type="Gene3D" id="1.25.40.10">
    <property type="entry name" value="Tetratricopeptide repeat domain"/>
    <property type="match status" value="2"/>
</dbReference>
<dbReference type="InterPro" id="IPR011990">
    <property type="entry name" value="TPR-like_helical_dom_sf"/>
</dbReference>
<dbReference type="AlphaFoldDB" id="A0A109IJT6"/>
<keyword evidence="2" id="KW-1185">Reference proteome</keyword>